<dbReference type="Proteomes" id="UP001197492">
    <property type="component" value="Unassembled WGS sequence"/>
</dbReference>
<evidence type="ECO:0000313" key="4">
    <source>
        <dbReference type="Proteomes" id="UP001197492"/>
    </source>
</evidence>
<evidence type="ECO:0000313" key="1">
    <source>
        <dbReference type="EMBL" id="MBV3382332.1"/>
    </source>
</evidence>
<dbReference type="AlphaFoldDB" id="A0AAW4MWI0"/>
<dbReference type="EMBL" id="JAHOEF010000015">
    <property type="protein sequence ID" value="MBV3382332.1"/>
    <property type="molecule type" value="Genomic_DNA"/>
</dbReference>
<protein>
    <submittedName>
        <fullName evidence="1">Uncharacterized protein</fullName>
    </submittedName>
</protein>
<dbReference type="EMBL" id="JAHOEL010000016">
    <property type="protein sequence ID" value="MBV3392377.1"/>
    <property type="molecule type" value="Genomic_DNA"/>
</dbReference>
<evidence type="ECO:0000313" key="2">
    <source>
        <dbReference type="EMBL" id="MBV3392377.1"/>
    </source>
</evidence>
<dbReference type="RefSeq" id="WP_217747295.1">
    <property type="nucleotide sequence ID" value="NZ_JAHOEB010000016.1"/>
</dbReference>
<name>A0AAW4MWI0_9FIRM</name>
<gene>
    <name evidence="1" type="ORF">KSV97_03610</name>
    <name evidence="2" type="ORF">KSW06_03725</name>
</gene>
<organism evidence="1 3">
    <name type="scientific">Catenibacterium mitsuokai</name>
    <dbReference type="NCBI Taxonomy" id="100886"/>
    <lineage>
        <taxon>Bacteria</taxon>
        <taxon>Bacillati</taxon>
        <taxon>Bacillota</taxon>
        <taxon>Erysipelotrichia</taxon>
        <taxon>Erysipelotrichales</taxon>
        <taxon>Coprobacillaceae</taxon>
        <taxon>Catenibacterium</taxon>
    </lineage>
</organism>
<keyword evidence="4" id="KW-1185">Reference proteome</keyword>
<proteinExistence type="predicted"/>
<accession>A0AAW4MWI0</accession>
<evidence type="ECO:0000313" key="3">
    <source>
        <dbReference type="Proteomes" id="UP001196408"/>
    </source>
</evidence>
<sequence length="68" mass="7960">MPMIKVNEGMLKALLELLFRTNSCSVIKDEMRDVSGCDDADYGCIEEYCPYHSVENFIKYLNDEWEED</sequence>
<dbReference type="Proteomes" id="UP001196408">
    <property type="component" value="Unassembled WGS sequence"/>
</dbReference>
<comment type="caution">
    <text evidence="1">The sequence shown here is derived from an EMBL/GenBank/DDBJ whole genome shotgun (WGS) entry which is preliminary data.</text>
</comment>
<reference evidence="1 4" key="1">
    <citation type="submission" date="2021-06" db="EMBL/GenBank/DDBJ databases">
        <title>Collection of gut derived symbiotic bacterial strains cultured from healthy donors.</title>
        <authorList>
            <person name="Lin H."/>
            <person name="Littmann E."/>
            <person name="Pamer E.G."/>
        </authorList>
    </citation>
    <scope>NUCLEOTIDE SEQUENCE</scope>
    <source>
        <strain evidence="2 4">MSK.21.70</strain>
        <strain evidence="1">MSK.21.82</strain>
    </source>
</reference>